<dbReference type="Proteomes" id="UP001066276">
    <property type="component" value="Chromosome 4_2"/>
</dbReference>
<evidence type="ECO:0000313" key="3">
    <source>
        <dbReference type="Proteomes" id="UP001066276"/>
    </source>
</evidence>
<evidence type="ECO:0000313" key="2">
    <source>
        <dbReference type="EMBL" id="KAJ1163878.1"/>
    </source>
</evidence>
<evidence type="ECO:0000256" key="1">
    <source>
        <dbReference type="SAM" id="MobiDB-lite"/>
    </source>
</evidence>
<dbReference type="AlphaFoldDB" id="A0AAV7SII8"/>
<protein>
    <submittedName>
        <fullName evidence="2">Uncharacterized protein</fullName>
    </submittedName>
</protein>
<organism evidence="2 3">
    <name type="scientific">Pleurodeles waltl</name>
    <name type="common">Iberian ribbed newt</name>
    <dbReference type="NCBI Taxonomy" id="8319"/>
    <lineage>
        <taxon>Eukaryota</taxon>
        <taxon>Metazoa</taxon>
        <taxon>Chordata</taxon>
        <taxon>Craniata</taxon>
        <taxon>Vertebrata</taxon>
        <taxon>Euteleostomi</taxon>
        <taxon>Amphibia</taxon>
        <taxon>Batrachia</taxon>
        <taxon>Caudata</taxon>
        <taxon>Salamandroidea</taxon>
        <taxon>Salamandridae</taxon>
        <taxon>Pleurodelinae</taxon>
        <taxon>Pleurodeles</taxon>
    </lineage>
</organism>
<name>A0AAV7SII8_PLEWA</name>
<accession>A0AAV7SII8</accession>
<sequence length="111" mass="12300">MQNLGHHAKKCLKKGERHARLPRNCTAALAASRLGASEHAVDLDVGLSPVTVTLGYIIPPISPESWEELEKMISEEEIQEVFKGLTSNKGPDLDSDLDLRQSPSEPRLWMI</sequence>
<keyword evidence="3" id="KW-1185">Reference proteome</keyword>
<gene>
    <name evidence="2" type="ORF">NDU88_004330</name>
</gene>
<dbReference type="EMBL" id="JANPWB010000008">
    <property type="protein sequence ID" value="KAJ1163878.1"/>
    <property type="molecule type" value="Genomic_DNA"/>
</dbReference>
<reference evidence="2" key="1">
    <citation type="journal article" date="2022" name="bioRxiv">
        <title>Sequencing and chromosome-scale assembly of the giantPleurodeles waltlgenome.</title>
        <authorList>
            <person name="Brown T."/>
            <person name="Elewa A."/>
            <person name="Iarovenko S."/>
            <person name="Subramanian E."/>
            <person name="Araus A.J."/>
            <person name="Petzold A."/>
            <person name="Susuki M."/>
            <person name="Suzuki K.-i.T."/>
            <person name="Hayashi T."/>
            <person name="Toyoda A."/>
            <person name="Oliveira C."/>
            <person name="Osipova E."/>
            <person name="Leigh N.D."/>
            <person name="Simon A."/>
            <person name="Yun M.H."/>
        </authorList>
    </citation>
    <scope>NUCLEOTIDE SEQUENCE</scope>
    <source>
        <strain evidence="2">20211129_DDA</strain>
        <tissue evidence="2">Liver</tissue>
    </source>
</reference>
<feature type="region of interest" description="Disordered" evidence="1">
    <location>
        <begin position="85"/>
        <end position="111"/>
    </location>
</feature>
<proteinExistence type="predicted"/>
<comment type="caution">
    <text evidence="2">The sequence shown here is derived from an EMBL/GenBank/DDBJ whole genome shotgun (WGS) entry which is preliminary data.</text>
</comment>